<organism evidence="2 3">
    <name type="scientific">Marasmius crinis-equi</name>
    <dbReference type="NCBI Taxonomy" id="585013"/>
    <lineage>
        <taxon>Eukaryota</taxon>
        <taxon>Fungi</taxon>
        <taxon>Dikarya</taxon>
        <taxon>Basidiomycota</taxon>
        <taxon>Agaricomycotina</taxon>
        <taxon>Agaricomycetes</taxon>
        <taxon>Agaricomycetidae</taxon>
        <taxon>Agaricales</taxon>
        <taxon>Marasmiineae</taxon>
        <taxon>Marasmiaceae</taxon>
        <taxon>Marasmius</taxon>
    </lineage>
</organism>
<evidence type="ECO:0000313" key="2">
    <source>
        <dbReference type="EMBL" id="KAL0571712.1"/>
    </source>
</evidence>
<comment type="caution">
    <text evidence="2">The sequence shown here is derived from an EMBL/GenBank/DDBJ whole genome shotgun (WGS) entry which is preliminary data.</text>
</comment>
<accession>A0ABR3F8U1</accession>
<feature type="signal peptide" evidence="1">
    <location>
        <begin position="1"/>
        <end position="18"/>
    </location>
</feature>
<protein>
    <submittedName>
        <fullName evidence="2">Uncharacterized protein</fullName>
    </submittedName>
</protein>
<sequence length="113" mass="12711">MLALHCFVSFHFFILVSGKGLPSTSSWRKPTITTSPKERINRAAAAIDEFVGSDSFFTSPSPMNGKLPQNFWPYGELLVQMADFDILTNQTRYKDVAQKQYLPAFQGFDGSPR</sequence>
<keyword evidence="3" id="KW-1185">Reference proteome</keyword>
<feature type="chain" id="PRO_5045162846" evidence="1">
    <location>
        <begin position="19"/>
        <end position="113"/>
    </location>
</feature>
<evidence type="ECO:0000313" key="3">
    <source>
        <dbReference type="Proteomes" id="UP001465976"/>
    </source>
</evidence>
<reference evidence="2 3" key="1">
    <citation type="submission" date="2024-02" db="EMBL/GenBank/DDBJ databases">
        <title>A draft genome for the cacao thread blight pathogen Marasmius crinis-equi.</title>
        <authorList>
            <person name="Cohen S.P."/>
            <person name="Baruah I.K."/>
            <person name="Amoako-Attah I."/>
            <person name="Bukari Y."/>
            <person name="Meinhardt L.W."/>
            <person name="Bailey B.A."/>
        </authorList>
    </citation>
    <scope>NUCLEOTIDE SEQUENCE [LARGE SCALE GENOMIC DNA]</scope>
    <source>
        <strain evidence="2 3">GH-76</strain>
    </source>
</reference>
<keyword evidence="1" id="KW-0732">Signal</keyword>
<dbReference type="EMBL" id="JBAHYK010000727">
    <property type="protein sequence ID" value="KAL0571712.1"/>
    <property type="molecule type" value="Genomic_DNA"/>
</dbReference>
<dbReference type="Proteomes" id="UP001465976">
    <property type="component" value="Unassembled WGS sequence"/>
</dbReference>
<gene>
    <name evidence="2" type="ORF">V5O48_010252</name>
</gene>
<proteinExistence type="predicted"/>
<name>A0ABR3F8U1_9AGAR</name>
<evidence type="ECO:0000256" key="1">
    <source>
        <dbReference type="SAM" id="SignalP"/>
    </source>
</evidence>